<evidence type="ECO:0000313" key="12">
    <source>
        <dbReference type="EMBL" id="PIT89993.1"/>
    </source>
</evidence>
<evidence type="ECO:0000259" key="11">
    <source>
        <dbReference type="Pfam" id="PF01966"/>
    </source>
</evidence>
<sequence>MTKKYAVNLQNFISALQKISVLDWSKKLQKKFSKAEVYLVGGAVRDAILGVKDNKDFDFVVRAVPMKKLEKFLSTLGWVEKLGRNFGVLKFKPRKFMLDKNFEPLDIALPRVDFSFNTGGYKDFKVKFNKDLKIEEDLLRRDFTINAIAIKLVAGVETRHRNLSSGQMRASLQNFIDPFNGLDDIKNKTIRAVGKPAERFREDYSRLLRAVRLSCQLNFEIEEKTFSALKKFVSKLNNKNKKGDWITPREILAKEILRAFYYDPVKAFKLCDETGIFKILMPEILKMKKCPQPKNFHSEGDVWEHTKFALSKINSSEFKRFERKMNKLLVISNKGQGKTSNAQNKIYFKKDFLELVWATIFHDLGKPYTIETPEKDKVERIRFNDHDNVGADLARKICERLNLSAPENYSLNIDNIEKLVRKHMMLIHGHPRNFRPTTIEKYFFSENFPGVNLIKLAYLDSLATIPKNGPLEFDLINALLKRIKAMSSLMKTKKIRAQLPAPLLNGDEIMKLLKISPGKKVGELKENLREVQLSGQIKNKAEAKTYLRKNHKMLK</sequence>
<dbReference type="Gene3D" id="3.30.460.10">
    <property type="entry name" value="Beta Polymerase, domain 2"/>
    <property type="match status" value="1"/>
</dbReference>
<dbReference type="InterPro" id="IPR003607">
    <property type="entry name" value="HD/PDEase_dom"/>
</dbReference>
<dbReference type="Proteomes" id="UP000231464">
    <property type="component" value="Unassembled WGS sequence"/>
</dbReference>
<dbReference type="EMBL" id="PFBP01000014">
    <property type="protein sequence ID" value="PIT89993.1"/>
    <property type="molecule type" value="Genomic_DNA"/>
</dbReference>
<dbReference type="InterPro" id="IPR050124">
    <property type="entry name" value="tRNA_CCA-adding_enzyme"/>
</dbReference>
<dbReference type="Gene3D" id="1.10.3090.10">
    <property type="entry name" value="cca-adding enzyme, domain 2"/>
    <property type="match status" value="1"/>
</dbReference>
<evidence type="ECO:0000256" key="9">
    <source>
        <dbReference type="RuleBase" id="RU003953"/>
    </source>
</evidence>
<dbReference type="GO" id="GO:0005524">
    <property type="term" value="F:ATP binding"/>
    <property type="evidence" value="ECO:0007669"/>
    <property type="project" value="UniProtKB-KW"/>
</dbReference>
<proteinExistence type="inferred from homology"/>
<dbReference type="Pfam" id="PF01743">
    <property type="entry name" value="PolyA_pol"/>
    <property type="match status" value="1"/>
</dbReference>
<feature type="domain" description="HD" evidence="11">
    <location>
        <begin position="353"/>
        <end position="425"/>
    </location>
</feature>
<dbReference type="InterPro" id="IPR043519">
    <property type="entry name" value="NT_sf"/>
</dbReference>
<keyword evidence="8 9" id="KW-0694">RNA-binding</keyword>
<comment type="caution">
    <text evidence="12">The sequence shown here is derived from an EMBL/GenBank/DDBJ whole genome shotgun (WGS) entry which is preliminary data.</text>
</comment>
<name>A0A2M6WB16_9BACT</name>
<dbReference type="GO" id="GO:0008033">
    <property type="term" value="P:tRNA processing"/>
    <property type="evidence" value="ECO:0007669"/>
    <property type="project" value="UniProtKB-KW"/>
</dbReference>
<keyword evidence="7" id="KW-0460">Magnesium</keyword>
<feature type="domain" description="Poly A polymerase head" evidence="10">
    <location>
        <begin position="37"/>
        <end position="191"/>
    </location>
</feature>
<keyword evidence="2" id="KW-0819">tRNA processing</keyword>
<keyword evidence="1 9" id="KW-0808">Transferase</keyword>
<evidence type="ECO:0000256" key="1">
    <source>
        <dbReference type="ARBA" id="ARBA00022679"/>
    </source>
</evidence>
<dbReference type="PANTHER" id="PTHR47545:SF1">
    <property type="entry name" value="MULTIFUNCTIONAL CCA PROTEIN"/>
    <property type="match status" value="1"/>
</dbReference>
<dbReference type="GO" id="GO:0003723">
    <property type="term" value="F:RNA binding"/>
    <property type="evidence" value="ECO:0007669"/>
    <property type="project" value="UniProtKB-KW"/>
</dbReference>
<accession>A0A2M6WB16</accession>
<evidence type="ECO:0000256" key="2">
    <source>
        <dbReference type="ARBA" id="ARBA00022694"/>
    </source>
</evidence>
<organism evidence="12 13">
    <name type="scientific">Candidatus Kuenenbacteria bacterium CG10_big_fil_rev_8_21_14_0_10_36_11</name>
    <dbReference type="NCBI Taxonomy" id="1974618"/>
    <lineage>
        <taxon>Bacteria</taxon>
        <taxon>Candidatus Kueneniibacteriota</taxon>
    </lineage>
</organism>
<dbReference type="GO" id="GO:0046872">
    <property type="term" value="F:metal ion binding"/>
    <property type="evidence" value="ECO:0007669"/>
    <property type="project" value="UniProtKB-KW"/>
</dbReference>
<keyword evidence="6" id="KW-0067">ATP-binding</keyword>
<gene>
    <name evidence="12" type="ORF">COU23_00920</name>
</gene>
<dbReference type="PANTHER" id="PTHR47545">
    <property type="entry name" value="MULTIFUNCTIONAL CCA PROTEIN"/>
    <property type="match status" value="1"/>
</dbReference>
<evidence type="ECO:0000256" key="3">
    <source>
        <dbReference type="ARBA" id="ARBA00022695"/>
    </source>
</evidence>
<evidence type="ECO:0000313" key="13">
    <source>
        <dbReference type="Proteomes" id="UP000231464"/>
    </source>
</evidence>
<dbReference type="InterPro" id="IPR002646">
    <property type="entry name" value="PolA_pol_head_dom"/>
</dbReference>
<comment type="similarity">
    <text evidence="9">Belongs to the tRNA nucleotidyltransferase/poly(A) polymerase family.</text>
</comment>
<dbReference type="CDD" id="cd05398">
    <property type="entry name" value="NT_ClassII-CCAase"/>
    <property type="match status" value="1"/>
</dbReference>
<evidence type="ECO:0000256" key="6">
    <source>
        <dbReference type="ARBA" id="ARBA00022840"/>
    </source>
</evidence>
<dbReference type="AlphaFoldDB" id="A0A2M6WB16"/>
<dbReference type="SUPFAM" id="SSF81891">
    <property type="entry name" value="Poly A polymerase C-terminal region-like"/>
    <property type="match status" value="1"/>
</dbReference>
<dbReference type="NCBIfam" id="TIGR00277">
    <property type="entry name" value="HDIG"/>
    <property type="match status" value="1"/>
</dbReference>
<dbReference type="InterPro" id="IPR006675">
    <property type="entry name" value="HDIG_dom"/>
</dbReference>
<evidence type="ECO:0000256" key="8">
    <source>
        <dbReference type="ARBA" id="ARBA00022884"/>
    </source>
</evidence>
<evidence type="ECO:0000256" key="5">
    <source>
        <dbReference type="ARBA" id="ARBA00022741"/>
    </source>
</evidence>
<protein>
    <recommendedName>
        <fullName evidence="14">HD/PDEase domain-containing protein</fullName>
    </recommendedName>
</protein>
<evidence type="ECO:0000259" key="10">
    <source>
        <dbReference type="Pfam" id="PF01743"/>
    </source>
</evidence>
<keyword evidence="5" id="KW-0547">Nucleotide-binding</keyword>
<reference evidence="13" key="1">
    <citation type="submission" date="2017-09" db="EMBL/GenBank/DDBJ databases">
        <title>Depth-based differentiation of microbial function through sediment-hosted aquifers and enrichment of novel symbionts in the deep terrestrial subsurface.</title>
        <authorList>
            <person name="Probst A.J."/>
            <person name="Ladd B."/>
            <person name="Jarett J.K."/>
            <person name="Geller-Mcgrath D.E."/>
            <person name="Sieber C.M.K."/>
            <person name="Emerson J.B."/>
            <person name="Anantharaman K."/>
            <person name="Thomas B.C."/>
            <person name="Malmstrom R."/>
            <person name="Stieglmeier M."/>
            <person name="Klingl A."/>
            <person name="Woyke T."/>
            <person name="Ryan C.M."/>
            <person name="Banfield J.F."/>
        </authorList>
    </citation>
    <scope>NUCLEOTIDE SEQUENCE [LARGE SCALE GENOMIC DNA]</scope>
</reference>
<keyword evidence="3" id="KW-0548">Nucleotidyltransferase</keyword>
<keyword evidence="4" id="KW-0479">Metal-binding</keyword>
<evidence type="ECO:0000256" key="4">
    <source>
        <dbReference type="ARBA" id="ARBA00022723"/>
    </source>
</evidence>
<dbReference type="SUPFAM" id="SSF81301">
    <property type="entry name" value="Nucleotidyltransferase"/>
    <property type="match status" value="1"/>
</dbReference>
<evidence type="ECO:0008006" key="14">
    <source>
        <dbReference type="Google" id="ProtNLM"/>
    </source>
</evidence>
<dbReference type="GO" id="GO:0016779">
    <property type="term" value="F:nucleotidyltransferase activity"/>
    <property type="evidence" value="ECO:0007669"/>
    <property type="project" value="UniProtKB-KW"/>
</dbReference>
<evidence type="ECO:0000256" key="7">
    <source>
        <dbReference type="ARBA" id="ARBA00022842"/>
    </source>
</evidence>
<dbReference type="CDD" id="cd00077">
    <property type="entry name" value="HDc"/>
    <property type="match status" value="1"/>
</dbReference>
<dbReference type="InterPro" id="IPR006674">
    <property type="entry name" value="HD_domain"/>
</dbReference>
<dbReference type="Pfam" id="PF01966">
    <property type="entry name" value="HD"/>
    <property type="match status" value="1"/>
</dbReference>